<proteinExistence type="predicted"/>
<gene>
    <name evidence="1" type="ORF">LSH36_14g07076</name>
</gene>
<organism evidence="1 2">
    <name type="scientific">Paralvinella palmiformis</name>
    <dbReference type="NCBI Taxonomy" id="53620"/>
    <lineage>
        <taxon>Eukaryota</taxon>
        <taxon>Metazoa</taxon>
        <taxon>Spiralia</taxon>
        <taxon>Lophotrochozoa</taxon>
        <taxon>Annelida</taxon>
        <taxon>Polychaeta</taxon>
        <taxon>Sedentaria</taxon>
        <taxon>Canalipalpata</taxon>
        <taxon>Terebellida</taxon>
        <taxon>Terebelliformia</taxon>
        <taxon>Alvinellidae</taxon>
        <taxon>Paralvinella</taxon>
    </lineage>
</organism>
<evidence type="ECO:0000313" key="2">
    <source>
        <dbReference type="Proteomes" id="UP001208570"/>
    </source>
</evidence>
<evidence type="ECO:0000313" key="1">
    <source>
        <dbReference type="EMBL" id="KAK2168791.1"/>
    </source>
</evidence>
<name>A0AAD9NHT5_9ANNE</name>
<comment type="caution">
    <text evidence="1">The sequence shown here is derived from an EMBL/GenBank/DDBJ whole genome shotgun (WGS) entry which is preliminary data.</text>
</comment>
<accession>A0AAD9NHT5</accession>
<reference evidence="1" key="1">
    <citation type="journal article" date="2023" name="Mol. Biol. Evol.">
        <title>Third-Generation Sequencing Reveals the Adaptive Role of the Epigenome in Three Deep-Sea Polychaetes.</title>
        <authorList>
            <person name="Perez M."/>
            <person name="Aroh O."/>
            <person name="Sun Y."/>
            <person name="Lan Y."/>
            <person name="Juniper S.K."/>
            <person name="Young C.R."/>
            <person name="Angers B."/>
            <person name="Qian P.Y."/>
        </authorList>
    </citation>
    <scope>NUCLEOTIDE SEQUENCE</scope>
    <source>
        <strain evidence="1">P08H-3</strain>
    </source>
</reference>
<sequence>MISFGTVRQHVLAHHCQFHHGQKIISLMNKHIDETEKRQNN</sequence>
<dbReference type="EMBL" id="JAODUP010000014">
    <property type="protein sequence ID" value="KAK2168791.1"/>
    <property type="molecule type" value="Genomic_DNA"/>
</dbReference>
<dbReference type="AlphaFoldDB" id="A0AAD9NHT5"/>
<protein>
    <submittedName>
        <fullName evidence="1">Uncharacterized protein</fullName>
    </submittedName>
</protein>
<keyword evidence="2" id="KW-1185">Reference proteome</keyword>
<dbReference type="Proteomes" id="UP001208570">
    <property type="component" value="Unassembled WGS sequence"/>
</dbReference>